<dbReference type="GO" id="GO:0004519">
    <property type="term" value="F:endonuclease activity"/>
    <property type="evidence" value="ECO:0007669"/>
    <property type="project" value="UniProtKB-KW"/>
</dbReference>
<keyword evidence="2" id="KW-0472">Membrane</keyword>
<keyword evidence="3" id="KW-0255">Endonuclease</keyword>
<keyword evidence="3" id="KW-0540">Nuclease</keyword>
<evidence type="ECO:0000313" key="4">
    <source>
        <dbReference type="Proteomes" id="UP000249453"/>
    </source>
</evidence>
<keyword evidence="3" id="KW-0378">Hydrolase</keyword>
<keyword evidence="4" id="KW-1185">Reference proteome</keyword>
<organism evidence="3 4">
    <name type="scientific">Falsochrobactrum ovis</name>
    <dbReference type="NCBI Taxonomy" id="1293442"/>
    <lineage>
        <taxon>Bacteria</taxon>
        <taxon>Pseudomonadati</taxon>
        <taxon>Pseudomonadota</taxon>
        <taxon>Alphaproteobacteria</taxon>
        <taxon>Hyphomicrobiales</taxon>
        <taxon>Brucellaceae</taxon>
        <taxon>Falsochrobactrum</taxon>
    </lineage>
</organism>
<gene>
    <name evidence="3" type="ORF">C7374_1054</name>
</gene>
<feature type="region of interest" description="Disordered" evidence="1">
    <location>
        <begin position="187"/>
        <end position="221"/>
    </location>
</feature>
<keyword evidence="2" id="KW-1133">Transmembrane helix</keyword>
<dbReference type="OrthoDB" id="9807941at2"/>
<feature type="compositionally biased region" description="Basic residues" evidence="1">
    <location>
        <begin position="194"/>
        <end position="221"/>
    </location>
</feature>
<accession>A0A364JV13</accession>
<feature type="transmembrane region" description="Helical" evidence="2">
    <location>
        <begin position="6"/>
        <end position="26"/>
    </location>
</feature>
<protein>
    <submittedName>
        <fullName evidence="3">Putative flap endonuclease-1-like 5' DNA nuclease</fullName>
    </submittedName>
</protein>
<sequence length="221" mass="23972">MPMLTVHLTVFVAIALVILFLVALWSRRRGKSAVEREDIIVAAALSTPACVDNAKTPAAEPVIADKDQVTETAVETKVAEEAPETDAEKPVEETELPSGSEEKIEEAPVKIEPRPAGLDGPRNGKADDLTAIKGIGQAIQSMLHENGIFHYSQIADWSSDEAIWVERKIGFSGRVTREKWVEQAKKLAAAPAKAAKKKSATKTRKPASKNGKRTRSKKPTT</sequence>
<comment type="caution">
    <text evidence="3">The sequence shown here is derived from an EMBL/GenBank/DDBJ whole genome shotgun (WGS) entry which is preliminary data.</text>
</comment>
<dbReference type="RefSeq" id="WP_111575146.1">
    <property type="nucleotide sequence ID" value="NZ_JBHEEY010000004.1"/>
</dbReference>
<evidence type="ECO:0000256" key="1">
    <source>
        <dbReference type="SAM" id="MobiDB-lite"/>
    </source>
</evidence>
<dbReference type="EMBL" id="QLMK01000005">
    <property type="protein sequence ID" value="RAK28956.1"/>
    <property type="molecule type" value="Genomic_DNA"/>
</dbReference>
<feature type="region of interest" description="Disordered" evidence="1">
    <location>
        <begin position="77"/>
        <end position="105"/>
    </location>
</feature>
<reference evidence="3 4" key="1">
    <citation type="submission" date="2018-06" db="EMBL/GenBank/DDBJ databases">
        <title>Genomic Encyclopedia of Type Strains, Phase IV (KMG-IV): sequencing the most valuable type-strain genomes for metagenomic binning, comparative biology and taxonomic classification.</title>
        <authorList>
            <person name="Goeker M."/>
        </authorList>
    </citation>
    <scope>NUCLEOTIDE SEQUENCE [LARGE SCALE GENOMIC DNA]</scope>
    <source>
        <strain evidence="3 4">DSM 26720</strain>
    </source>
</reference>
<dbReference type="Gene3D" id="1.10.150.20">
    <property type="entry name" value="5' to 3' exonuclease, C-terminal subdomain"/>
    <property type="match status" value="1"/>
</dbReference>
<keyword evidence="2" id="KW-0812">Transmembrane</keyword>
<evidence type="ECO:0000313" key="3">
    <source>
        <dbReference type="EMBL" id="RAK28956.1"/>
    </source>
</evidence>
<name>A0A364JV13_9HYPH</name>
<dbReference type="Proteomes" id="UP000249453">
    <property type="component" value="Unassembled WGS sequence"/>
</dbReference>
<proteinExistence type="predicted"/>
<evidence type="ECO:0000256" key="2">
    <source>
        <dbReference type="SAM" id="Phobius"/>
    </source>
</evidence>
<dbReference type="AlphaFoldDB" id="A0A364JV13"/>